<dbReference type="Gene3D" id="3.40.50.150">
    <property type="entry name" value="Vaccinia Virus protein VP39"/>
    <property type="match status" value="1"/>
</dbReference>
<feature type="domain" description="Methyltransferase" evidence="1">
    <location>
        <begin position="49"/>
        <end position="132"/>
    </location>
</feature>
<dbReference type="RefSeq" id="WP_033497865.1">
    <property type="nucleotide sequence ID" value="NZ_JGZI01000010.1"/>
</dbReference>
<dbReference type="OrthoDB" id="9786043at2"/>
<dbReference type="Pfam" id="PF13649">
    <property type="entry name" value="Methyltransf_25"/>
    <property type="match status" value="1"/>
</dbReference>
<dbReference type="STRING" id="218140.BPSY_1509"/>
<keyword evidence="3" id="KW-1185">Reference proteome</keyword>
<proteinExistence type="predicted"/>
<dbReference type="AlphaFoldDB" id="A0A087CCV4"/>
<dbReference type="InterPro" id="IPR029063">
    <property type="entry name" value="SAM-dependent_MTases_sf"/>
</dbReference>
<dbReference type="Proteomes" id="UP000029050">
    <property type="component" value="Unassembled WGS sequence"/>
</dbReference>
<dbReference type="EMBL" id="JGZI01000010">
    <property type="protein sequence ID" value="KFI81104.1"/>
    <property type="molecule type" value="Genomic_DNA"/>
</dbReference>
<evidence type="ECO:0000313" key="2">
    <source>
        <dbReference type="EMBL" id="KFI81104.1"/>
    </source>
</evidence>
<gene>
    <name evidence="2" type="ORF">BPSY_1509</name>
</gene>
<dbReference type="GO" id="GO:0008168">
    <property type="term" value="F:methyltransferase activity"/>
    <property type="evidence" value="ECO:0007669"/>
    <property type="project" value="UniProtKB-KW"/>
</dbReference>
<keyword evidence="2" id="KW-0808">Transferase</keyword>
<dbReference type="SUPFAM" id="SSF53335">
    <property type="entry name" value="S-adenosyl-L-methionine-dependent methyltransferases"/>
    <property type="match status" value="1"/>
</dbReference>
<accession>A0A087CCV4</accession>
<evidence type="ECO:0000259" key="1">
    <source>
        <dbReference type="Pfam" id="PF13649"/>
    </source>
</evidence>
<sequence>MSSSNPWLDVQLSDYENHMRLESVRQLQALNLIMREQFASFDVSDIMILGVAGGNGLEHIDPNRTSHVYGVDLNESYLQACSRRHQDLGDSFTPLLADISDEAVKLPSADLVVANLFIEYVGYEAFTRALRTVDPEFVSCVLQVNEDDGFVSESPYGHMFKDIVKVYHHVDEASLTTTMASIGYTRITVEDTDLPNGKKLRRSDYQRDIAKR</sequence>
<dbReference type="eggNOG" id="COG2226">
    <property type="taxonomic scope" value="Bacteria"/>
</dbReference>
<reference evidence="2 3" key="1">
    <citation type="submission" date="2014-03" db="EMBL/GenBank/DDBJ databases">
        <title>Genomics of Bifidobacteria.</title>
        <authorList>
            <person name="Ventura M."/>
            <person name="Milani C."/>
            <person name="Lugli G.A."/>
        </authorList>
    </citation>
    <scope>NUCLEOTIDE SEQUENCE [LARGE SCALE GENOMIC DNA]</scope>
    <source>
        <strain evidence="2 3">LMG 21775</strain>
    </source>
</reference>
<protein>
    <submittedName>
        <fullName evidence="2">Methyltransferase type 11</fullName>
    </submittedName>
</protein>
<evidence type="ECO:0000313" key="3">
    <source>
        <dbReference type="Proteomes" id="UP000029050"/>
    </source>
</evidence>
<dbReference type="InterPro" id="IPR041698">
    <property type="entry name" value="Methyltransf_25"/>
</dbReference>
<dbReference type="GeneID" id="98300694"/>
<organism evidence="2 3">
    <name type="scientific">Bifidobacterium psychraerophilum</name>
    <dbReference type="NCBI Taxonomy" id="218140"/>
    <lineage>
        <taxon>Bacteria</taxon>
        <taxon>Bacillati</taxon>
        <taxon>Actinomycetota</taxon>
        <taxon>Actinomycetes</taxon>
        <taxon>Bifidobacteriales</taxon>
        <taxon>Bifidobacteriaceae</taxon>
        <taxon>Bifidobacterium</taxon>
    </lineage>
</organism>
<comment type="caution">
    <text evidence="2">The sequence shown here is derived from an EMBL/GenBank/DDBJ whole genome shotgun (WGS) entry which is preliminary data.</text>
</comment>
<dbReference type="GO" id="GO:0032259">
    <property type="term" value="P:methylation"/>
    <property type="evidence" value="ECO:0007669"/>
    <property type="project" value="UniProtKB-KW"/>
</dbReference>
<name>A0A087CCV4_9BIFI</name>
<keyword evidence="2" id="KW-0489">Methyltransferase</keyword>